<gene>
    <name evidence="1" type="ORF">PV05_09386</name>
</gene>
<evidence type="ECO:0000313" key="1">
    <source>
        <dbReference type="EMBL" id="KIW50592.1"/>
    </source>
</evidence>
<organism evidence="1 2">
    <name type="scientific">Exophiala xenobiotica</name>
    <dbReference type="NCBI Taxonomy" id="348802"/>
    <lineage>
        <taxon>Eukaryota</taxon>
        <taxon>Fungi</taxon>
        <taxon>Dikarya</taxon>
        <taxon>Ascomycota</taxon>
        <taxon>Pezizomycotina</taxon>
        <taxon>Eurotiomycetes</taxon>
        <taxon>Chaetothyriomycetidae</taxon>
        <taxon>Chaetothyriales</taxon>
        <taxon>Herpotrichiellaceae</taxon>
        <taxon>Exophiala</taxon>
    </lineage>
</organism>
<dbReference type="AlphaFoldDB" id="A0A0D2CL88"/>
<sequence length="73" mass="8609">MPSNMSLRATDFKRPQKFPSYDIDRKRLESLLEVLYPPAVSGSISYRVSRRLDYFVVEAPSWLNDQQIECLRQ</sequence>
<dbReference type="Proteomes" id="UP000054342">
    <property type="component" value="Unassembled WGS sequence"/>
</dbReference>
<dbReference type="HOGENOM" id="CLU_2704820_0_0_1"/>
<dbReference type="OrthoDB" id="10418488at2759"/>
<accession>A0A0D2CL88</accession>
<dbReference type="GeneID" id="25331294"/>
<dbReference type="RefSeq" id="XP_013311176.1">
    <property type="nucleotide sequence ID" value="XM_013455722.1"/>
</dbReference>
<proteinExistence type="predicted"/>
<keyword evidence="2" id="KW-1185">Reference proteome</keyword>
<name>A0A0D2CL88_9EURO</name>
<protein>
    <submittedName>
        <fullName evidence="1">Uncharacterized protein</fullName>
    </submittedName>
</protein>
<reference evidence="1 2" key="1">
    <citation type="submission" date="2015-01" db="EMBL/GenBank/DDBJ databases">
        <title>The Genome Sequence of Exophiala xenobiotica CBS118157.</title>
        <authorList>
            <consortium name="The Broad Institute Genomics Platform"/>
            <person name="Cuomo C."/>
            <person name="de Hoog S."/>
            <person name="Gorbushina A."/>
            <person name="Stielow B."/>
            <person name="Teixiera M."/>
            <person name="Abouelleil A."/>
            <person name="Chapman S.B."/>
            <person name="Priest M."/>
            <person name="Young S.K."/>
            <person name="Wortman J."/>
            <person name="Nusbaum C."/>
            <person name="Birren B."/>
        </authorList>
    </citation>
    <scope>NUCLEOTIDE SEQUENCE [LARGE SCALE GENOMIC DNA]</scope>
    <source>
        <strain evidence="1 2">CBS 118157</strain>
    </source>
</reference>
<evidence type="ECO:0000313" key="2">
    <source>
        <dbReference type="Proteomes" id="UP000054342"/>
    </source>
</evidence>
<dbReference type="EMBL" id="KN847322">
    <property type="protein sequence ID" value="KIW50592.1"/>
    <property type="molecule type" value="Genomic_DNA"/>
</dbReference>